<dbReference type="Gene3D" id="1.20.144.10">
    <property type="entry name" value="Phosphatidic acid phosphatase type 2/haloperoxidase"/>
    <property type="match status" value="1"/>
</dbReference>
<evidence type="ECO:0000313" key="3">
    <source>
        <dbReference type="Proteomes" id="UP000248749"/>
    </source>
</evidence>
<protein>
    <submittedName>
        <fullName evidence="2">Phosphoesterase</fullName>
    </submittedName>
</protein>
<dbReference type="Proteomes" id="UP000248749">
    <property type="component" value="Unassembled WGS sequence"/>
</dbReference>
<name>A0A2W2CU27_9ACTN</name>
<dbReference type="SMART" id="SM00014">
    <property type="entry name" value="acidPPc"/>
    <property type="match status" value="1"/>
</dbReference>
<dbReference type="Pfam" id="PF01569">
    <property type="entry name" value="PAP2"/>
    <property type="match status" value="1"/>
</dbReference>
<proteinExistence type="predicted"/>
<dbReference type="InterPro" id="IPR006311">
    <property type="entry name" value="TAT_signal"/>
</dbReference>
<organism evidence="2 3">
    <name type="scientific">Micromonospora deserti</name>
    <dbReference type="NCBI Taxonomy" id="2070366"/>
    <lineage>
        <taxon>Bacteria</taxon>
        <taxon>Bacillati</taxon>
        <taxon>Actinomycetota</taxon>
        <taxon>Actinomycetes</taxon>
        <taxon>Micromonosporales</taxon>
        <taxon>Micromonosporaceae</taxon>
        <taxon>Micromonospora</taxon>
    </lineage>
</organism>
<feature type="domain" description="Phosphatidic acid phosphatase type 2/haloperoxidase" evidence="1">
    <location>
        <begin position="188"/>
        <end position="325"/>
    </location>
</feature>
<dbReference type="OrthoDB" id="9805301at2"/>
<reference evidence="2 3" key="1">
    <citation type="submission" date="2018-01" db="EMBL/GenBank/DDBJ databases">
        <title>Draft genome sequence of Salinispora sp. 13K206.</title>
        <authorList>
            <person name="Sahin N."/>
            <person name="Saygin H."/>
            <person name="Ay H."/>
        </authorList>
    </citation>
    <scope>NUCLEOTIDE SEQUENCE [LARGE SCALE GENOMIC DNA]</scope>
    <source>
        <strain evidence="2 3">13K206</strain>
    </source>
</reference>
<evidence type="ECO:0000259" key="1">
    <source>
        <dbReference type="SMART" id="SM00014"/>
    </source>
</evidence>
<keyword evidence="3" id="KW-1185">Reference proteome</keyword>
<dbReference type="AlphaFoldDB" id="A0A2W2CU27"/>
<comment type="caution">
    <text evidence="2">The sequence shown here is derived from an EMBL/GenBank/DDBJ whole genome shotgun (WGS) entry which is preliminary data.</text>
</comment>
<accession>A0A2W2CU27</accession>
<gene>
    <name evidence="2" type="ORF">C1I99_04095</name>
</gene>
<dbReference type="SUPFAM" id="SSF48317">
    <property type="entry name" value="Acid phosphatase/Vanadium-dependent haloperoxidase"/>
    <property type="match status" value="1"/>
</dbReference>
<dbReference type="PROSITE" id="PS51318">
    <property type="entry name" value="TAT"/>
    <property type="match status" value="1"/>
</dbReference>
<dbReference type="EMBL" id="POUB01000014">
    <property type="protein sequence ID" value="PZG02083.1"/>
    <property type="molecule type" value="Genomic_DNA"/>
</dbReference>
<dbReference type="InterPro" id="IPR036938">
    <property type="entry name" value="PAP2/HPO_sf"/>
</dbReference>
<sequence>MPDPAVAPHQLSRRSLLRNTAALSAGLLGGPAVLSWLAHSAVAAAAKAFVDDYQTNTTANLTADTNAAVRILSGVQRLWQTGPTWDTGVPLAPEVLRANLRYCAAVTAARTEAQAARAFISDRQHQSYAVIAGLGALADVYKAGALAVTSITEAPTGTPATTINDAIPPGAPAGSAIGAGSPTSALGAVVTLVNTVRGPFASSNPSKFAVQYPRPWRMTEESEVIETGEVDDLGYPVYRTDVTVPAQLLRQRSNTPASDGGFPSGHTNALHLAALAFAYAVPERFQELVTCAFDLSDDRIIAGMHSPLDVVGGRVLATALAAATLNDPANAELKAAAREQAAAYLQARTGTTADTLFEYAHSADSTVDPYADRTANERLVTPKLTYVLPREGRDEPLTVPKGAEVLLETRQPYLTAAQRRAVLRTTALPAGYALLDGPEQWGRINLFAAADGYGAFEDDVEVTLDAAGGGFHAADTWRNDIDGPGGLTLRGTGTLGLTGVNRFRGGVRVLGGTLAAGSPRALGVGDVEVRAATLRLAQATVLHGDYRQRGGVLATPARQGAQAALTVAGTAEIGRGSSLELTVEAGSHLVPVLRARRVVSRFDTITVRTPGYRAEPVYTPNAVLVRVRRG</sequence>
<evidence type="ECO:0000313" key="2">
    <source>
        <dbReference type="EMBL" id="PZG02083.1"/>
    </source>
</evidence>
<dbReference type="RefSeq" id="WP_111132801.1">
    <property type="nucleotide sequence ID" value="NZ_POUB01000014.1"/>
</dbReference>
<dbReference type="InterPro" id="IPR000326">
    <property type="entry name" value="PAP2/HPO"/>
</dbReference>